<accession>A0A0B8R313</accession>
<dbReference type="Proteomes" id="UP000031847">
    <property type="component" value="Unassembled WGS sequence"/>
</dbReference>
<feature type="coiled-coil region" evidence="1">
    <location>
        <begin position="33"/>
        <end position="92"/>
    </location>
</feature>
<name>A0A0B8R313_LACLL</name>
<evidence type="ECO:0000256" key="1">
    <source>
        <dbReference type="SAM" id="Coils"/>
    </source>
</evidence>
<keyword evidence="1" id="KW-0175">Coiled coil</keyword>
<gene>
    <name evidence="2" type="ORF">JCM5805K_1764</name>
</gene>
<dbReference type="EMBL" id="BBSI01000026">
    <property type="protein sequence ID" value="GAM80649.1"/>
    <property type="molecule type" value="Genomic_DNA"/>
</dbReference>
<dbReference type="Pfam" id="PF06896">
    <property type="entry name" value="Phage_TAC_3"/>
    <property type="match status" value="1"/>
</dbReference>
<comment type="caution">
    <text evidence="2">The sequence shown here is derived from an EMBL/GenBank/DDBJ whole genome shotgun (WGS) entry which is preliminary data.</text>
</comment>
<sequence length="129" mass="14786">MITSRFFIYKILEKNMEIKIKQLKKTVEVKASIKNLKKSYKFAKNMAEAEEKISEGNDELVLDYLDSIIEFVSDIAKLSKKEKEELEELEMEELMEVVSYIVAKLQGASDSDIKKAKENGEVGLAQESE</sequence>
<evidence type="ECO:0000313" key="2">
    <source>
        <dbReference type="EMBL" id="GAM80649.1"/>
    </source>
</evidence>
<dbReference type="InterPro" id="IPR009681">
    <property type="entry name" value="Phage_TAC_Siphoviridae"/>
</dbReference>
<dbReference type="AlphaFoldDB" id="A0A0B8R313"/>
<protein>
    <submittedName>
        <fullName evidence="2">ATPase</fullName>
    </submittedName>
</protein>
<proteinExistence type="predicted"/>
<organism evidence="2 3">
    <name type="scientific">Lactococcus lactis subsp. lactis</name>
    <name type="common">Streptococcus lactis</name>
    <dbReference type="NCBI Taxonomy" id="1360"/>
    <lineage>
        <taxon>Bacteria</taxon>
        <taxon>Bacillati</taxon>
        <taxon>Bacillota</taxon>
        <taxon>Bacilli</taxon>
        <taxon>Lactobacillales</taxon>
        <taxon>Streptococcaceae</taxon>
        <taxon>Lactococcus</taxon>
    </lineage>
</organism>
<evidence type="ECO:0000313" key="3">
    <source>
        <dbReference type="Proteomes" id="UP000031847"/>
    </source>
</evidence>
<reference evidence="2 3" key="1">
    <citation type="submission" date="2015-01" db="EMBL/GenBank/DDBJ databases">
        <title>Lactococcus lactis subsp.lactis JCM 5805 whole genome shotgun sequence.</title>
        <authorList>
            <person name="Fujii T."/>
            <person name="Tomita Y."/>
            <person name="Ikushima S."/>
            <person name="Fujiwara D."/>
        </authorList>
    </citation>
    <scope>NUCLEOTIDE SEQUENCE [LARGE SCALE GENOMIC DNA]</scope>
    <source>
        <strain evidence="2 3">JCM 5805</strain>
    </source>
</reference>